<organism evidence="3 4">
    <name type="scientific">Novipirellula rosea</name>
    <dbReference type="NCBI Taxonomy" id="1031540"/>
    <lineage>
        <taxon>Bacteria</taxon>
        <taxon>Pseudomonadati</taxon>
        <taxon>Planctomycetota</taxon>
        <taxon>Planctomycetia</taxon>
        <taxon>Pirellulales</taxon>
        <taxon>Pirellulaceae</taxon>
        <taxon>Novipirellula</taxon>
    </lineage>
</organism>
<proteinExistence type="predicted"/>
<evidence type="ECO:0000256" key="2">
    <source>
        <dbReference type="SAM" id="Phobius"/>
    </source>
</evidence>
<dbReference type="Proteomes" id="UP001500840">
    <property type="component" value="Unassembled WGS sequence"/>
</dbReference>
<feature type="transmembrane region" description="Helical" evidence="2">
    <location>
        <begin position="112"/>
        <end position="139"/>
    </location>
</feature>
<protein>
    <recommendedName>
        <fullName evidence="5">DUF4064 domain-containing protein</fullName>
    </recommendedName>
</protein>
<gene>
    <name evidence="3" type="ORF">GCM10023156_40740</name>
</gene>
<keyword evidence="2" id="KW-0472">Membrane</keyword>
<sequence length="148" mass="15848">MSSQFPASNQGPYQTPGQGGFQPPPPASHPLKIPAIILIILSSIWLLYGVVNFIYSMTTGLPPNLANQGNVAAQKFGFYAAIILLPIINLVVLLGSIMMLKRKAYPLAMAGAFLALVPVCGPCFILGIPFGIWCLILLFQADVKNSFS</sequence>
<keyword evidence="2" id="KW-1133">Transmembrane helix</keyword>
<evidence type="ECO:0000313" key="4">
    <source>
        <dbReference type="Proteomes" id="UP001500840"/>
    </source>
</evidence>
<dbReference type="RefSeq" id="WP_339942050.1">
    <property type="nucleotide sequence ID" value="NZ_BAABGA010000049.1"/>
</dbReference>
<evidence type="ECO:0000256" key="1">
    <source>
        <dbReference type="SAM" id="MobiDB-lite"/>
    </source>
</evidence>
<name>A0ABP8N6L1_9BACT</name>
<feature type="region of interest" description="Disordered" evidence="1">
    <location>
        <begin position="1"/>
        <end position="24"/>
    </location>
</feature>
<evidence type="ECO:0008006" key="5">
    <source>
        <dbReference type="Google" id="ProtNLM"/>
    </source>
</evidence>
<reference evidence="4" key="1">
    <citation type="journal article" date="2019" name="Int. J. Syst. Evol. Microbiol.">
        <title>The Global Catalogue of Microorganisms (GCM) 10K type strain sequencing project: providing services to taxonomists for standard genome sequencing and annotation.</title>
        <authorList>
            <consortium name="The Broad Institute Genomics Platform"/>
            <consortium name="The Broad Institute Genome Sequencing Center for Infectious Disease"/>
            <person name="Wu L."/>
            <person name="Ma J."/>
        </authorList>
    </citation>
    <scope>NUCLEOTIDE SEQUENCE [LARGE SCALE GENOMIC DNA]</scope>
    <source>
        <strain evidence="4">JCM 17759</strain>
    </source>
</reference>
<feature type="transmembrane region" description="Helical" evidence="2">
    <location>
        <begin position="76"/>
        <end position="100"/>
    </location>
</feature>
<accession>A0ABP8N6L1</accession>
<comment type="caution">
    <text evidence="3">The sequence shown here is derived from an EMBL/GenBank/DDBJ whole genome shotgun (WGS) entry which is preliminary data.</text>
</comment>
<keyword evidence="2" id="KW-0812">Transmembrane</keyword>
<keyword evidence="4" id="KW-1185">Reference proteome</keyword>
<feature type="transmembrane region" description="Helical" evidence="2">
    <location>
        <begin position="35"/>
        <end position="56"/>
    </location>
</feature>
<evidence type="ECO:0000313" key="3">
    <source>
        <dbReference type="EMBL" id="GAA4460159.1"/>
    </source>
</evidence>
<dbReference type="EMBL" id="BAABGA010000049">
    <property type="protein sequence ID" value="GAA4460159.1"/>
    <property type="molecule type" value="Genomic_DNA"/>
</dbReference>